<protein>
    <submittedName>
        <fullName evidence="1">Uncharacterized protein</fullName>
    </submittedName>
</protein>
<sequence length="232" mass="26291">MQVLDWPAGEPELDHLTSLDVNSNCATLMAGLLARTRCLKSLSWGWEYYPEAATVDFDEIIAALSHVKATLESLQLRVEFSRHWRLYEEPNLTANVESVSSLLDFEGITKLDVPLVALAGFGAEAKSLVCSVPRNVEELSLSTGMIYQNVGWLPDLDYQWPDEGILNTIEESFRTYRTSLPWLRRIKVIDTADCCRGGEMERVLRETSLVDGIDIEIVRDTPSPWRHYLDDI</sequence>
<comment type="caution">
    <text evidence="1">The sequence shown here is derived from an EMBL/GenBank/DDBJ whole genome shotgun (WGS) entry which is preliminary data.</text>
</comment>
<evidence type="ECO:0000313" key="1">
    <source>
        <dbReference type="EMBL" id="CAH0053634.1"/>
    </source>
</evidence>
<reference evidence="1" key="1">
    <citation type="submission" date="2021-10" db="EMBL/GenBank/DDBJ databases">
        <authorList>
            <person name="Piombo E."/>
        </authorList>
    </citation>
    <scope>NUCLEOTIDE SEQUENCE</scope>
</reference>
<accession>A0A9P0EM46</accession>
<name>A0A9P0EM46_9HYPO</name>
<keyword evidence="2" id="KW-1185">Reference proteome</keyword>
<proteinExistence type="predicted"/>
<dbReference type="AlphaFoldDB" id="A0A9P0EM46"/>
<dbReference type="EMBL" id="CABFOC020000045">
    <property type="protein sequence ID" value="CAH0053634.1"/>
    <property type="molecule type" value="Genomic_DNA"/>
</dbReference>
<dbReference type="Proteomes" id="UP000775872">
    <property type="component" value="Unassembled WGS sequence"/>
</dbReference>
<dbReference type="OrthoDB" id="5149574at2759"/>
<evidence type="ECO:0000313" key="2">
    <source>
        <dbReference type="Proteomes" id="UP000775872"/>
    </source>
</evidence>
<organism evidence="1 2">
    <name type="scientific">Clonostachys solani</name>
    <dbReference type="NCBI Taxonomy" id="160281"/>
    <lineage>
        <taxon>Eukaryota</taxon>
        <taxon>Fungi</taxon>
        <taxon>Dikarya</taxon>
        <taxon>Ascomycota</taxon>
        <taxon>Pezizomycotina</taxon>
        <taxon>Sordariomycetes</taxon>
        <taxon>Hypocreomycetidae</taxon>
        <taxon>Hypocreales</taxon>
        <taxon>Bionectriaceae</taxon>
        <taxon>Clonostachys</taxon>
    </lineage>
</organism>
<gene>
    <name evidence="1" type="ORF">CSOL1703_00005509</name>
</gene>